<name>A0A8J6LNM8_9FIRM</name>
<organism evidence="3 4">
    <name type="scientific">Capillibacterium thermochitinicola</name>
    <dbReference type="NCBI Taxonomy" id="2699427"/>
    <lineage>
        <taxon>Bacteria</taxon>
        <taxon>Bacillati</taxon>
        <taxon>Bacillota</taxon>
        <taxon>Capillibacterium</taxon>
    </lineage>
</organism>
<dbReference type="SMART" id="SM00382">
    <property type="entry name" value="AAA"/>
    <property type="match status" value="1"/>
</dbReference>
<dbReference type="InterPro" id="IPR014721">
    <property type="entry name" value="Ribsml_uS5_D2-typ_fold_subgr"/>
</dbReference>
<dbReference type="InterPro" id="IPR027417">
    <property type="entry name" value="P-loop_NTPase"/>
</dbReference>
<dbReference type="Proteomes" id="UP000657177">
    <property type="component" value="Unassembled WGS sequence"/>
</dbReference>
<dbReference type="SUPFAM" id="SSF52540">
    <property type="entry name" value="P-loop containing nucleoside triphosphate hydrolases"/>
    <property type="match status" value="1"/>
</dbReference>
<reference evidence="3" key="1">
    <citation type="submission" date="2020-06" db="EMBL/GenBank/DDBJ databases">
        <title>Novel chitinolytic bacterium.</title>
        <authorList>
            <person name="Ungkulpasvich U."/>
            <person name="Kosugi A."/>
            <person name="Uke A."/>
        </authorList>
    </citation>
    <scope>NUCLEOTIDE SEQUENCE</scope>
    <source>
        <strain evidence="3">UUS1-1</strain>
    </source>
</reference>
<evidence type="ECO:0000256" key="1">
    <source>
        <dbReference type="ARBA" id="ARBA00006354"/>
    </source>
</evidence>
<dbReference type="PANTHER" id="PTHR32039:SF7">
    <property type="entry name" value="COMPETENCE PROTEIN COMM"/>
    <property type="match status" value="1"/>
</dbReference>
<dbReference type="NCBIfam" id="TIGR00368">
    <property type="entry name" value="YifB family Mg chelatase-like AAA ATPase"/>
    <property type="match status" value="1"/>
</dbReference>
<feature type="domain" description="AAA+ ATPase" evidence="2">
    <location>
        <begin position="211"/>
        <end position="394"/>
    </location>
</feature>
<accession>A0A8J6LNM8</accession>
<dbReference type="Pfam" id="PF13335">
    <property type="entry name" value="Mg_chelatase_C"/>
    <property type="match status" value="1"/>
</dbReference>
<gene>
    <name evidence="3" type="ORF">G5B42_09850</name>
</gene>
<dbReference type="AlphaFoldDB" id="A0A8J6LNM8"/>
<dbReference type="RefSeq" id="WP_181340299.1">
    <property type="nucleotide sequence ID" value="NZ_JAAKDE010000023.1"/>
</dbReference>
<evidence type="ECO:0000313" key="4">
    <source>
        <dbReference type="Proteomes" id="UP000657177"/>
    </source>
</evidence>
<keyword evidence="4" id="KW-1185">Reference proteome</keyword>
<dbReference type="Gene3D" id="3.30.230.10">
    <property type="match status" value="1"/>
</dbReference>
<comment type="similarity">
    <text evidence="1">Belongs to the Mg-chelatase subunits D/I family. ComM subfamily.</text>
</comment>
<dbReference type="Gene3D" id="3.40.50.300">
    <property type="entry name" value="P-loop containing nucleotide triphosphate hydrolases"/>
    <property type="match status" value="1"/>
</dbReference>
<dbReference type="InterPro" id="IPR045006">
    <property type="entry name" value="CHLI-like"/>
</dbReference>
<protein>
    <submittedName>
        <fullName evidence="3">YifB family Mg chelatase-like AAA ATPase</fullName>
    </submittedName>
</protein>
<dbReference type="InterPro" id="IPR000523">
    <property type="entry name" value="Mg_chelatse_chII-like_cat_dom"/>
</dbReference>
<dbReference type="Pfam" id="PF13541">
    <property type="entry name" value="ChlI"/>
    <property type="match status" value="1"/>
</dbReference>
<dbReference type="EMBL" id="JAAKDE010000023">
    <property type="protein sequence ID" value="MBA2133833.1"/>
    <property type="molecule type" value="Genomic_DNA"/>
</dbReference>
<dbReference type="GO" id="GO:0005524">
    <property type="term" value="F:ATP binding"/>
    <property type="evidence" value="ECO:0007669"/>
    <property type="project" value="InterPro"/>
</dbReference>
<dbReference type="SUPFAM" id="SSF54211">
    <property type="entry name" value="Ribosomal protein S5 domain 2-like"/>
    <property type="match status" value="1"/>
</dbReference>
<proteinExistence type="inferred from homology"/>
<dbReference type="Pfam" id="PF01078">
    <property type="entry name" value="Mg_chelatase"/>
    <property type="match status" value="1"/>
</dbReference>
<dbReference type="InterPro" id="IPR020568">
    <property type="entry name" value="Ribosomal_Su5_D2-typ_SF"/>
</dbReference>
<evidence type="ECO:0000259" key="2">
    <source>
        <dbReference type="SMART" id="SM00382"/>
    </source>
</evidence>
<sequence>MFAKVTSGTVVGIDGFPVEVEVDLSAGLPSFDLVGLADTAVKEAKERVRAAIKNSGFSFPGHRIVINLAPADLRKEGSGFDLPIALGILLAQGCFDEEALNGGFIVGELALDGSIRPVRGVLPLALAARDSGREFLMLPAGNFSEALAVRGINLVPVYHLREAVEYLQTGKIPAVKAEGQAETAAAVETEDFADVKGQETAKRALEIAAAGGHNIILVGPPGSGKTMLARRLPSILPDLSQEEALELTKIYSIAGLLPPGVTLLRQRPFRSPHHTTTKAGLVGGGNYPRPGEVTLAHHGVLFLDEFPEFPREVLEVLRQPLEDGKVTIARTTLTLVYPSRFMLVAAMNPCPCGFYRDPLQACRCTPTQIQRYSARISGPLLDRIDFMVETPRLRYEEMTAPGKNGEESKQIKARVTAARRRQEERFKGRGLYCNAQMGPKEIKKYCALDQEGKKLMAAAVRSFGITARGYNRLLCVARTIADLAGQEAIEPAHLAEALQYRRLEFLTQEGR</sequence>
<dbReference type="InterPro" id="IPR004482">
    <property type="entry name" value="Mg_chelat-rel"/>
</dbReference>
<evidence type="ECO:0000313" key="3">
    <source>
        <dbReference type="EMBL" id="MBA2133833.1"/>
    </source>
</evidence>
<dbReference type="InterPro" id="IPR025158">
    <property type="entry name" value="Mg_chelat-rel_C"/>
</dbReference>
<dbReference type="PANTHER" id="PTHR32039">
    <property type="entry name" value="MAGNESIUM-CHELATASE SUBUNIT CHLI"/>
    <property type="match status" value="1"/>
</dbReference>
<comment type="caution">
    <text evidence="3">The sequence shown here is derived from an EMBL/GenBank/DDBJ whole genome shotgun (WGS) entry which is preliminary data.</text>
</comment>
<dbReference type="InterPro" id="IPR003593">
    <property type="entry name" value="AAA+_ATPase"/>
</dbReference>